<comment type="catalytic activity">
    <reaction evidence="5 6">
        <text>octanoyl-[ACP] + L-lysyl-[protein] = N(6)-octanoyl-L-lysyl-[protein] + holo-[ACP] + H(+)</text>
        <dbReference type="Rhea" id="RHEA:17665"/>
        <dbReference type="Rhea" id="RHEA-COMP:9636"/>
        <dbReference type="Rhea" id="RHEA-COMP:9685"/>
        <dbReference type="Rhea" id="RHEA-COMP:9752"/>
        <dbReference type="Rhea" id="RHEA-COMP:9928"/>
        <dbReference type="ChEBI" id="CHEBI:15378"/>
        <dbReference type="ChEBI" id="CHEBI:29969"/>
        <dbReference type="ChEBI" id="CHEBI:64479"/>
        <dbReference type="ChEBI" id="CHEBI:78463"/>
        <dbReference type="ChEBI" id="CHEBI:78809"/>
        <dbReference type="EC" id="2.3.1.181"/>
    </reaction>
</comment>
<dbReference type="NCBIfam" id="NF010925">
    <property type="entry name" value="PRK14345.1"/>
    <property type="match status" value="1"/>
</dbReference>
<sequence>MNIINLAEFLAYPEGLALQEETVAQILAGECGDTLFLLQHEPVYTIGRLRDQSSLRGSAGLPHPVFETNRGGQATYHGPGQLVGYPILDLNPRGRDLHLHLRLIEDALIAACSDLGIKAGRRDGLTGVWVENRKLASIGVGVRKWISMHGFAINVTRQSLPAFLSITPCGLDGVSMTCLEAETSQKLDMETATSAIAARLMEFLGSPTGISAENQT</sequence>
<comment type="pathway">
    <text evidence="1 5 6">Protein modification; protein lipoylation via endogenous pathway; protein N(6)-(lipoyl)lysine from octanoyl-[acyl-carrier-protein]: step 1/2.</text>
</comment>
<keyword evidence="2 5" id="KW-0808">Transferase</keyword>
<feature type="binding site" evidence="5">
    <location>
        <begin position="70"/>
        <end position="77"/>
    </location>
    <ligand>
        <name>substrate</name>
    </ligand>
</feature>
<gene>
    <name evidence="5 8" type="primary">lipB</name>
    <name evidence="8" type="ORF">ACFSSA_00920</name>
</gene>
<organism evidence="8 9">
    <name type="scientific">Luteolibacter algae</name>
    <dbReference type="NCBI Taxonomy" id="454151"/>
    <lineage>
        <taxon>Bacteria</taxon>
        <taxon>Pseudomonadati</taxon>
        <taxon>Verrucomicrobiota</taxon>
        <taxon>Verrucomicrobiia</taxon>
        <taxon>Verrucomicrobiales</taxon>
        <taxon>Verrucomicrobiaceae</taxon>
        <taxon>Luteolibacter</taxon>
    </lineage>
</organism>
<dbReference type="PANTHER" id="PTHR10993">
    <property type="entry name" value="OCTANOYLTRANSFERASE"/>
    <property type="match status" value="1"/>
</dbReference>
<dbReference type="SUPFAM" id="SSF55681">
    <property type="entry name" value="Class II aaRS and biotin synthetases"/>
    <property type="match status" value="1"/>
</dbReference>
<feature type="binding site" evidence="5">
    <location>
        <begin position="150"/>
        <end position="152"/>
    </location>
    <ligand>
        <name>substrate</name>
    </ligand>
</feature>
<dbReference type="PIRSF" id="PIRSF016262">
    <property type="entry name" value="LPLase"/>
    <property type="match status" value="1"/>
</dbReference>
<proteinExistence type="inferred from homology"/>
<keyword evidence="3 5" id="KW-0012">Acyltransferase</keyword>
<evidence type="ECO:0000256" key="3">
    <source>
        <dbReference type="ARBA" id="ARBA00023315"/>
    </source>
</evidence>
<dbReference type="InterPro" id="IPR045864">
    <property type="entry name" value="aa-tRNA-synth_II/BPL/LPL"/>
</dbReference>
<evidence type="ECO:0000313" key="9">
    <source>
        <dbReference type="Proteomes" id="UP001597375"/>
    </source>
</evidence>
<comment type="function">
    <text evidence="4 5 6">Catalyzes the transfer of endogenously produced octanoic acid from octanoyl-acyl-carrier-protein onto the lipoyl domains of lipoate-dependent enzymes. Lipoyl-ACP can also act as a substrate although octanoyl-ACP is likely to be the physiological substrate.</text>
</comment>
<protein>
    <recommendedName>
        <fullName evidence="5 6">Octanoyltransferase</fullName>
        <ecNumber evidence="5 6">2.3.1.181</ecNumber>
    </recommendedName>
    <alternativeName>
        <fullName evidence="5">Lipoate-protein ligase B</fullName>
    </alternativeName>
    <alternativeName>
        <fullName evidence="5">Lipoyl/octanoyl transferase</fullName>
    </alternativeName>
    <alternativeName>
        <fullName evidence="5">Octanoyl-[acyl-carrier-protein]-protein N-octanoyltransferase</fullName>
    </alternativeName>
</protein>
<dbReference type="InterPro" id="IPR020605">
    <property type="entry name" value="Octanoyltransferase_CS"/>
</dbReference>
<dbReference type="PROSITE" id="PS01313">
    <property type="entry name" value="LIPB"/>
    <property type="match status" value="1"/>
</dbReference>
<dbReference type="RefSeq" id="WP_386817886.1">
    <property type="nucleotide sequence ID" value="NZ_JBHUIT010000001.1"/>
</dbReference>
<keyword evidence="9" id="KW-1185">Reference proteome</keyword>
<comment type="similarity">
    <text evidence="5 6">Belongs to the LipB family.</text>
</comment>
<accession>A0ABW5D5I5</accession>
<feature type="active site" description="Acyl-thioester intermediate" evidence="5">
    <location>
        <position position="169"/>
    </location>
</feature>
<dbReference type="Pfam" id="PF21948">
    <property type="entry name" value="LplA-B_cat"/>
    <property type="match status" value="1"/>
</dbReference>
<evidence type="ECO:0000256" key="6">
    <source>
        <dbReference type="PIRNR" id="PIRNR016262"/>
    </source>
</evidence>
<dbReference type="EMBL" id="JBHUIT010000001">
    <property type="protein sequence ID" value="MFD2255224.1"/>
    <property type="molecule type" value="Genomic_DNA"/>
</dbReference>
<evidence type="ECO:0000256" key="4">
    <source>
        <dbReference type="ARBA" id="ARBA00024732"/>
    </source>
</evidence>
<dbReference type="InterPro" id="IPR004143">
    <property type="entry name" value="BPL_LPL_catalytic"/>
</dbReference>
<evidence type="ECO:0000256" key="1">
    <source>
        <dbReference type="ARBA" id="ARBA00004821"/>
    </source>
</evidence>
<comment type="caution">
    <text evidence="8">The sequence shown here is derived from an EMBL/GenBank/DDBJ whole genome shotgun (WGS) entry which is preliminary data.</text>
</comment>
<feature type="domain" description="BPL/LPL catalytic" evidence="7">
    <location>
        <begin position="29"/>
        <end position="208"/>
    </location>
</feature>
<dbReference type="PROSITE" id="PS51733">
    <property type="entry name" value="BPL_LPL_CATALYTIC"/>
    <property type="match status" value="1"/>
</dbReference>
<name>A0ABW5D5I5_9BACT</name>
<keyword evidence="5" id="KW-0963">Cytoplasm</keyword>
<dbReference type="Gene3D" id="3.30.930.10">
    <property type="entry name" value="Bira Bifunctional Protein, Domain 2"/>
    <property type="match status" value="1"/>
</dbReference>
<comment type="subcellular location">
    <subcellularLocation>
        <location evidence="5">Cytoplasm</location>
    </subcellularLocation>
</comment>
<feature type="binding site" evidence="5">
    <location>
        <begin position="137"/>
        <end position="139"/>
    </location>
    <ligand>
        <name>substrate</name>
    </ligand>
</feature>
<evidence type="ECO:0000256" key="2">
    <source>
        <dbReference type="ARBA" id="ARBA00022679"/>
    </source>
</evidence>
<evidence type="ECO:0000313" key="8">
    <source>
        <dbReference type="EMBL" id="MFD2255224.1"/>
    </source>
</evidence>
<dbReference type="EC" id="2.3.1.181" evidence="5 6"/>
<feature type="site" description="Lowers pKa of active site Cys" evidence="5">
    <location>
        <position position="134"/>
    </location>
</feature>
<dbReference type="InterPro" id="IPR000544">
    <property type="entry name" value="Octanoyltransferase"/>
</dbReference>
<comment type="miscellaneous">
    <text evidence="5">In the reaction, the free carboxyl group of octanoic acid is attached via an amide linkage to the epsilon-amino group of a specific lysine residue of lipoyl domains of lipoate-dependent enzymes.</text>
</comment>
<dbReference type="HAMAP" id="MF_00013">
    <property type="entry name" value="LipB"/>
    <property type="match status" value="1"/>
</dbReference>
<dbReference type="NCBIfam" id="TIGR00214">
    <property type="entry name" value="lipB"/>
    <property type="match status" value="1"/>
</dbReference>
<evidence type="ECO:0000259" key="7">
    <source>
        <dbReference type="PROSITE" id="PS51733"/>
    </source>
</evidence>
<reference evidence="9" key="1">
    <citation type="journal article" date="2019" name="Int. J. Syst. Evol. Microbiol.">
        <title>The Global Catalogue of Microorganisms (GCM) 10K type strain sequencing project: providing services to taxonomists for standard genome sequencing and annotation.</title>
        <authorList>
            <consortium name="The Broad Institute Genomics Platform"/>
            <consortium name="The Broad Institute Genome Sequencing Center for Infectious Disease"/>
            <person name="Wu L."/>
            <person name="Ma J."/>
        </authorList>
    </citation>
    <scope>NUCLEOTIDE SEQUENCE [LARGE SCALE GENOMIC DNA]</scope>
    <source>
        <strain evidence="9">CGMCC 4.7106</strain>
    </source>
</reference>
<dbReference type="CDD" id="cd16444">
    <property type="entry name" value="LipB"/>
    <property type="match status" value="1"/>
</dbReference>
<dbReference type="PANTHER" id="PTHR10993:SF7">
    <property type="entry name" value="LIPOYLTRANSFERASE 2, MITOCHONDRIAL-RELATED"/>
    <property type="match status" value="1"/>
</dbReference>
<dbReference type="GO" id="GO:0033819">
    <property type="term" value="F:lipoyl(octanoyl) transferase activity"/>
    <property type="evidence" value="ECO:0007669"/>
    <property type="project" value="UniProtKB-EC"/>
</dbReference>
<evidence type="ECO:0000256" key="5">
    <source>
        <dbReference type="HAMAP-Rule" id="MF_00013"/>
    </source>
</evidence>
<dbReference type="Proteomes" id="UP001597375">
    <property type="component" value="Unassembled WGS sequence"/>
</dbReference>